<dbReference type="Pfam" id="PF02635">
    <property type="entry name" value="DsrE"/>
    <property type="match status" value="1"/>
</dbReference>
<comment type="similarity">
    <text evidence="2">Belongs to the DsrE/TusD family.</text>
</comment>
<organism evidence="5 6">
    <name type="scientific">Acinetobacter equi</name>
    <dbReference type="NCBI Taxonomy" id="1324350"/>
    <lineage>
        <taxon>Bacteria</taxon>
        <taxon>Pseudomonadati</taxon>
        <taxon>Pseudomonadota</taxon>
        <taxon>Gammaproteobacteria</taxon>
        <taxon>Moraxellales</taxon>
        <taxon>Moraxellaceae</taxon>
        <taxon>Acinetobacter</taxon>
    </lineage>
</organism>
<dbReference type="Proteomes" id="UP000064939">
    <property type="component" value="Chromosome"/>
</dbReference>
<dbReference type="SUPFAM" id="SSF75169">
    <property type="entry name" value="DsrEFH-like"/>
    <property type="match status" value="1"/>
</dbReference>
<dbReference type="NCBIfam" id="NF001237">
    <property type="entry name" value="PRK00207.1"/>
    <property type="match status" value="1"/>
</dbReference>
<evidence type="ECO:0000313" key="5">
    <source>
        <dbReference type="EMBL" id="ALH96148.1"/>
    </source>
</evidence>
<dbReference type="InterPro" id="IPR027396">
    <property type="entry name" value="DsrEFH-like"/>
</dbReference>
<evidence type="ECO:0000256" key="1">
    <source>
        <dbReference type="ARBA" id="ARBA00004496"/>
    </source>
</evidence>
<keyword evidence="3" id="KW-0963">Cytoplasm</keyword>
<proteinExistence type="inferred from homology"/>
<dbReference type="GO" id="GO:0097163">
    <property type="term" value="F:sulfur carrier activity"/>
    <property type="evidence" value="ECO:0007669"/>
    <property type="project" value="TreeGrafter"/>
</dbReference>
<accession>A0A0N9W3A7</accession>
<gene>
    <name evidence="5" type="ORF">AOY20_11735</name>
</gene>
<dbReference type="PANTHER" id="PTHR34874:SF3">
    <property type="entry name" value="SULFURTRANSFERASE TUSD"/>
    <property type="match status" value="1"/>
</dbReference>
<dbReference type="KEGG" id="aei:AOY20_11735"/>
<dbReference type="STRING" id="1324350.AOY20_11735"/>
<dbReference type="Gene3D" id="3.40.1260.10">
    <property type="entry name" value="DsrEFH-like"/>
    <property type="match status" value="1"/>
</dbReference>
<dbReference type="GO" id="GO:1990228">
    <property type="term" value="C:sulfurtransferase complex"/>
    <property type="evidence" value="ECO:0007669"/>
    <property type="project" value="TreeGrafter"/>
</dbReference>
<dbReference type="PANTHER" id="PTHR34874">
    <property type="entry name" value="PROTEIN YCHN"/>
    <property type="match status" value="1"/>
</dbReference>
<evidence type="ECO:0000313" key="6">
    <source>
        <dbReference type="Proteomes" id="UP000064939"/>
    </source>
</evidence>
<keyword evidence="6" id="KW-1185">Reference proteome</keyword>
<evidence type="ECO:0000256" key="4">
    <source>
        <dbReference type="ARBA" id="ARBA00022679"/>
    </source>
</evidence>
<dbReference type="EMBL" id="CP012808">
    <property type="protein sequence ID" value="ALH96148.1"/>
    <property type="molecule type" value="Genomic_DNA"/>
</dbReference>
<dbReference type="NCBIfam" id="TIGR03012">
    <property type="entry name" value="sulf_tusD_dsrE"/>
    <property type="match status" value="1"/>
</dbReference>
<dbReference type="OrthoDB" id="9787483at2"/>
<evidence type="ECO:0000256" key="2">
    <source>
        <dbReference type="ARBA" id="ARBA00007067"/>
    </source>
</evidence>
<sequence>MNTLLLITSAPTSIHAWHAFRLAQALKAKNESFRVFFYQDGVYVANDLQWVPDDQRNLKEQWQQLDIRLPVCVSAALSRGITDSENAKRHKISQHNLANGFELVGLGELADAVQTANRLIQF</sequence>
<name>A0A0N9W3A7_9GAMM</name>
<dbReference type="InterPro" id="IPR017463">
    <property type="entry name" value="Sulphur_relay_TusD/DsrE"/>
</dbReference>
<dbReference type="RefSeq" id="WP_054582031.1">
    <property type="nucleotide sequence ID" value="NZ_CP012808.1"/>
</dbReference>
<protein>
    <submittedName>
        <fullName evidence="5">Sulfur oxidoreductase</fullName>
    </submittedName>
</protein>
<comment type="subcellular location">
    <subcellularLocation>
        <location evidence="1">Cytoplasm</location>
    </subcellularLocation>
</comment>
<evidence type="ECO:0000256" key="3">
    <source>
        <dbReference type="ARBA" id="ARBA00022490"/>
    </source>
</evidence>
<reference evidence="5 6" key="1">
    <citation type="journal article" date="2015" name="Int. J. Syst. Evol. Microbiol.">
        <title>Acinetobacter equi sp. nov. isolated from horse faeces.</title>
        <authorList>
            <person name="Poppel M.T."/>
            <person name="Skiebe E."/>
            <person name="Laue M."/>
            <person name="Bergmann H."/>
            <person name="Ebersberger I."/>
            <person name="Garn T."/>
            <person name="Fruth A."/>
            <person name="Baumgardt S."/>
            <person name="Busse H.J."/>
            <person name="Wilharm G."/>
        </authorList>
    </citation>
    <scope>NUCLEOTIDE SEQUENCE [LARGE SCALE GENOMIC DNA]</scope>
    <source>
        <strain evidence="5 6">114</strain>
    </source>
</reference>
<dbReference type="GO" id="GO:0016783">
    <property type="term" value="F:sulfurtransferase activity"/>
    <property type="evidence" value="ECO:0007669"/>
    <property type="project" value="InterPro"/>
</dbReference>
<dbReference type="AlphaFoldDB" id="A0A0N9W3A7"/>
<keyword evidence="4" id="KW-0808">Transferase</keyword>
<dbReference type="GO" id="GO:0002143">
    <property type="term" value="P:tRNA wobble position uridine thiolation"/>
    <property type="evidence" value="ECO:0007669"/>
    <property type="project" value="TreeGrafter"/>
</dbReference>
<dbReference type="InterPro" id="IPR003787">
    <property type="entry name" value="Sulphur_relay_DsrE/F-like"/>
</dbReference>